<dbReference type="SUPFAM" id="SSF55785">
    <property type="entry name" value="PYP-like sensor domain (PAS domain)"/>
    <property type="match status" value="1"/>
</dbReference>
<keyword evidence="2" id="KW-0902">Two-component regulatory system</keyword>
<evidence type="ECO:0008006" key="7">
    <source>
        <dbReference type="Google" id="ProtNLM"/>
    </source>
</evidence>
<dbReference type="InterPro" id="IPR039420">
    <property type="entry name" value="WalR-like"/>
</dbReference>
<feature type="domain" description="Response regulatory" evidence="4">
    <location>
        <begin position="7"/>
        <end position="122"/>
    </location>
</feature>
<dbReference type="GO" id="GO:0006355">
    <property type="term" value="P:regulation of DNA-templated transcription"/>
    <property type="evidence" value="ECO:0007669"/>
    <property type="project" value="TreeGrafter"/>
</dbReference>
<evidence type="ECO:0000256" key="3">
    <source>
        <dbReference type="ARBA" id="ARBA00023125"/>
    </source>
</evidence>
<dbReference type="SUPFAM" id="SSF52172">
    <property type="entry name" value="CheY-like"/>
    <property type="match status" value="1"/>
</dbReference>
<dbReference type="PROSITE" id="PS50110">
    <property type="entry name" value="RESPONSE_REGULATORY"/>
    <property type="match status" value="1"/>
</dbReference>
<dbReference type="InterPro" id="IPR000014">
    <property type="entry name" value="PAS"/>
</dbReference>
<organism evidence="6">
    <name type="scientific">marine sediment metagenome</name>
    <dbReference type="NCBI Taxonomy" id="412755"/>
    <lineage>
        <taxon>unclassified sequences</taxon>
        <taxon>metagenomes</taxon>
        <taxon>ecological metagenomes</taxon>
    </lineage>
</organism>
<evidence type="ECO:0000256" key="2">
    <source>
        <dbReference type="ARBA" id="ARBA00023012"/>
    </source>
</evidence>
<evidence type="ECO:0000256" key="1">
    <source>
        <dbReference type="ARBA" id="ARBA00022553"/>
    </source>
</evidence>
<dbReference type="GO" id="GO:0005829">
    <property type="term" value="C:cytosol"/>
    <property type="evidence" value="ECO:0007669"/>
    <property type="project" value="TreeGrafter"/>
</dbReference>
<evidence type="ECO:0000313" key="6">
    <source>
        <dbReference type="EMBL" id="GAI35213.1"/>
    </source>
</evidence>
<dbReference type="CDD" id="cd00156">
    <property type="entry name" value="REC"/>
    <property type="match status" value="1"/>
</dbReference>
<dbReference type="PANTHER" id="PTHR48111:SF40">
    <property type="entry name" value="PHOSPHATE REGULON TRANSCRIPTIONAL REGULATORY PROTEIN PHOB"/>
    <property type="match status" value="1"/>
</dbReference>
<dbReference type="SMART" id="SM00448">
    <property type="entry name" value="REC"/>
    <property type="match status" value="1"/>
</dbReference>
<comment type="caution">
    <text evidence="6">The sequence shown here is derived from an EMBL/GenBank/DDBJ whole genome shotgun (WGS) entry which is preliminary data.</text>
</comment>
<dbReference type="InterPro" id="IPR011006">
    <property type="entry name" value="CheY-like_superfamily"/>
</dbReference>
<name>X1MVB2_9ZZZZ</name>
<accession>X1MVB2</accession>
<sequence length="179" mass="20291">MKKKPLNLLILEDNPDDAELVVKQLEREGFTVEWRRVGTENAFREGLEKNPDLILADYIVPSFGGIDALKIKEKVAPDIPLIMVSGKIGEEIAVECVKFGATDYVLKDKLFRLGTVVKRAFEEVEVYRAQRDTEEALRESEERYRSLYESSRDGIGSSDVQGNFLNSNRALLDMVGYTE</sequence>
<dbReference type="GO" id="GO:0000156">
    <property type="term" value="F:phosphorelay response regulator activity"/>
    <property type="evidence" value="ECO:0007669"/>
    <property type="project" value="TreeGrafter"/>
</dbReference>
<reference evidence="6" key="1">
    <citation type="journal article" date="2014" name="Front. Microbiol.">
        <title>High frequency of phylogenetically diverse reductive dehalogenase-homologous genes in deep subseafloor sedimentary metagenomes.</title>
        <authorList>
            <person name="Kawai M."/>
            <person name="Futagami T."/>
            <person name="Toyoda A."/>
            <person name="Takaki Y."/>
            <person name="Nishi S."/>
            <person name="Hori S."/>
            <person name="Arai W."/>
            <person name="Tsubouchi T."/>
            <person name="Morono Y."/>
            <person name="Uchiyama I."/>
            <person name="Ito T."/>
            <person name="Fujiyama A."/>
            <person name="Inagaki F."/>
            <person name="Takami H."/>
        </authorList>
    </citation>
    <scope>NUCLEOTIDE SEQUENCE</scope>
    <source>
        <strain evidence="6">Expedition CK06-06</strain>
    </source>
</reference>
<keyword evidence="3" id="KW-0238">DNA-binding</keyword>
<proteinExistence type="predicted"/>
<feature type="non-terminal residue" evidence="6">
    <location>
        <position position="179"/>
    </location>
</feature>
<evidence type="ECO:0000259" key="5">
    <source>
        <dbReference type="PROSITE" id="PS50112"/>
    </source>
</evidence>
<dbReference type="NCBIfam" id="TIGR00229">
    <property type="entry name" value="sensory_box"/>
    <property type="match status" value="1"/>
</dbReference>
<dbReference type="GO" id="GO:0032993">
    <property type="term" value="C:protein-DNA complex"/>
    <property type="evidence" value="ECO:0007669"/>
    <property type="project" value="TreeGrafter"/>
</dbReference>
<dbReference type="InterPro" id="IPR035965">
    <property type="entry name" value="PAS-like_dom_sf"/>
</dbReference>
<dbReference type="Pfam" id="PF00072">
    <property type="entry name" value="Response_reg"/>
    <property type="match status" value="1"/>
</dbReference>
<dbReference type="PANTHER" id="PTHR48111">
    <property type="entry name" value="REGULATOR OF RPOS"/>
    <property type="match status" value="1"/>
</dbReference>
<feature type="domain" description="PAS" evidence="5">
    <location>
        <begin position="140"/>
        <end position="179"/>
    </location>
</feature>
<dbReference type="InterPro" id="IPR001789">
    <property type="entry name" value="Sig_transdc_resp-reg_receiver"/>
</dbReference>
<dbReference type="Gene3D" id="3.40.50.2300">
    <property type="match status" value="1"/>
</dbReference>
<dbReference type="PROSITE" id="PS50112">
    <property type="entry name" value="PAS"/>
    <property type="match status" value="1"/>
</dbReference>
<protein>
    <recommendedName>
        <fullName evidence="7">Response regulatory domain-containing protein</fullName>
    </recommendedName>
</protein>
<dbReference type="Gene3D" id="3.30.450.20">
    <property type="entry name" value="PAS domain"/>
    <property type="match status" value="1"/>
</dbReference>
<keyword evidence="1" id="KW-0597">Phosphoprotein</keyword>
<dbReference type="AlphaFoldDB" id="X1MVB2"/>
<gene>
    <name evidence="6" type="ORF">S06H3_43890</name>
</gene>
<dbReference type="EMBL" id="BARV01027255">
    <property type="protein sequence ID" value="GAI35213.1"/>
    <property type="molecule type" value="Genomic_DNA"/>
</dbReference>
<evidence type="ECO:0000259" key="4">
    <source>
        <dbReference type="PROSITE" id="PS50110"/>
    </source>
</evidence>
<dbReference type="GO" id="GO:0000976">
    <property type="term" value="F:transcription cis-regulatory region binding"/>
    <property type="evidence" value="ECO:0007669"/>
    <property type="project" value="TreeGrafter"/>
</dbReference>